<evidence type="ECO:0000256" key="2">
    <source>
        <dbReference type="SAM" id="SignalP"/>
    </source>
</evidence>
<dbReference type="Pfam" id="PF14883">
    <property type="entry name" value="GHL13"/>
    <property type="match status" value="1"/>
</dbReference>
<evidence type="ECO:0000259" key="3">
    <source>
        <dbReference type="PROSITE" id="PS51677"/>
    </source>
</evidence>
<dbReference type="InterPro" id="IPR011330">
    <property type="entry name" value="Glyco_hydro/deAcase_b/a-brl"/>
</dbReference>
<evidence type="ECO:0000256" key="1">
    <source>
        <dbReference type="ARBA" id="ARBA00022729"/>
    </source>
</evidence>
<dbReference type="GO" id="GO:0043708">
    <property type="term" value="P:cell adhesion involved in biofilm formation"/>
    <property type="evidence" value="ECO:0007669"/>
    <property type="project" value="InterPro"/>
</dbReference>
<dbReference type="RefSeq" id="WP_004646293.1">
    <property type="nucleotide sequence ID" value="NZ_BBSQ01000005.1"/>
</dbReference>
<name>A0AAW3VCZ4_ACILW</name>
<gene>
    <name evidence="4" type="ORF">HNP34_000470</name>
</gene>
<keyword evidence="1 2" id="KW-0732">Signal</keyword>
<sequence length="606" mass="68609">MKILIKTLVAVCLNTMMYLPICTHAEGTAIELKENQFVTLTFHDVRDDIAKSGDRDVYAISTKNLGQYLAWMKKEGWTAIRLEDVWQARQKQYSLPEKAVLLSFDDGALSSYSRVFPLLKQFNVPAVFAIPTSWINGNTKDAYEAYGAGNLMNWNQMREMQASGLVEFVSHSDNMHHGVLANPQMNMQPAAITRIYSPATRNYESDKAYAARVIADLKKSKQILDQELNINTRAIFWPYGAVTPEAEALARTAGLPMSFSLGSISSLADSVKTYQRALVMLNPTPEILREEKIDFLTYARSPNRMKKTFLRLDLNELVTPSYSESDQKLGQLLDQINAFKSNVLVLRTVADLDGDGKIDVSYFPNRQLKMQQDLLNRTVWQARTRSAHKVYAELPLTLETEQKYDLAELTGDLVKNNSSIEGLMIETGQTLRCAIDQAIWSEICKTNLQTILNIKNRTKNKASYYANISHNYQTALKINVGDSKLLGLKSLIGRIPDHADFLYLTVDPVKDPHSFKALLTAIQSLSVEEREHLIVSLPVDTSIKSWNIYQQAYAQLKAHSIQKLAINNYQFSNAKAVHQQLYKTLSLNDSPLTYRDPFVQITQEKR</sequence>
<dbReference type="Proteomes" id="UP000548425">
    <property type="component" value="Unassembled WGS sequence"/>
</dbReference>
<dbReference type="InterPro" id="IPR023854">
    <property type="entry name" value="PGA_deacetylase_PgaB"/>
</dbReference>
<comment type="caution">
    <text evidence="4">The sequence shown here is derived from an EMBL/GenBank/DDBJ whole genome shotgun (WGS) entry which is preliminary data.</text>
</comment>
<dbReference type="SUPFAM" id="SSF88713">
    <property type="entry name" value="Glycoside hydrolase/deacetylase"/>
    <property type="match status" value="1"/>
</dbReference>
<dbReference type="Pfam" id="PF01522">
    <property type="entry name" value="Polysacc_deac_1"/>
    <property type="match status" value="1"/>
</dbReference>
<dbReference type="GO" id="GO:0016810">
    <property type="term" value="F:hydrolase activity, acting on carbon-nitrogen (but not peptide) bonds"/>
    <property type="evidence" value="ECO:0007669"/>
    <property type="project" value="InterPro"/>
</dbReference>
<dbReference type="EMBL" id="JACHLA010000002">
    <property type="protein sequence ID" value="MBB6362374.1"/>
    <property type="molecule type" value="Genomic_DNA"/>
</dbReference>
<dbReference type="InterPro" id="IPR032772">
    <property type="entry name" value="PGA_deacetylase_PgaB_C"/>
</dbReference>
<proteinExistence type="predicted"/>
<feature type="signal peptide" evidence="2">
    <location>
        <begin position="1"/>
        <end position="25"/>
    </location>
</feature>
<organism evidence="4 5">
    <name type="scientific">Acinetobacter lwoffii</name>
    <dbReference type="NCBI Taxonomy" id="28090"/>
    <lineage>
        <taxon>Bacteria</taxon>
        <taxon>Pseudomonadati</taxon>
        <taxon>Pseudomonadota</taxon>
        <taxon>Gammaproteobacteria</taxon>
        <taxon>Moraxellales</taxon>
        <taxon>Moraxellaceae</taxon>
        <taxon>Acinetobacter</taxon>
    </lineage>
</organism>
<dbReference type="Gene3D" id="3.20.20.80">
    <property type="entry name" value="Glycosidases"/>
    <property type="match status" value="1"/>
</dbReference>
<reference evidence="4 5" key="1">
    <citation type="submission" date="2020-08" db="EMBL/GenBank/DDBJ databases">
        <title>Functional genomics of gut bacteria from endangered species of beetles.</title>
        <authorList>
            <person name="Carlos-Shanley C."/>
        </authorList>
    </citation>
    <scope>NUCLEOTIDE SEQUENCE [LARGE SCALE GENOMIC DNA]</scope>
    <source>
        <strain evidence="4 5">S00127</strain>
    </source>
</reference>
<evidence type="ECO:0000313" key="4">
    <source>
        <dbReference type="EMBL" id="MBB6362374.1"/>
    </source>
</evidence>
<protein>
    <submittedName>
        <fullName evidence="4">Peptidoglycan/xylan/chitin deacetylase (PgdA/CDA1 family)</fullName>
    </submittedName>
</protein>
<dbReference type="AlphaFoldDB" id="A0AAW3VCZ4"/>
<dbReference type="GO" id="GO:0005975">
    <property type="term" value="P:carbohydrate metabolic process"/>
    <property type="evidence" value="ECO:0007669"/>
    <property type="project" value="InterPro"/>
</dbReference>
<dbReference type="PANTHER" id="PTHR34216:SF7">
    <property type="entry name" value="POLY-BETA-1,6-N-ACETYL-D-GLUCOSAMINE N-DEACETYLASE"/>
    <property type="match status" value="1"/>
</dbReference>
<dbReference type="InterPro" id="IPR002509">
    <property type="entry name" value="NODB_dom"/>
</dbReference>
<evidence type="ECO:0000313" key="5">
    <source>
        <dbReference type="Proteomes" id="UP000548425"/>
    </source>
</evidence>
<dbReference type="PANTHER" id="PTHR34216">
    <property type="match status" value="1"/>
</dbReference>
<dbReference type="InterPro" id="IPR051398">
    <property type="entry name" value="Polysacch_Deacetylase"/>
</dbReference>
<accession>A0AAW3VCZ4</accession>
<dbReference type="Gene3D" id="3.20.20.370">
    <property type="entry name" value="Glycoside hydrolase/deacetylase"/>
    <property type="match status" value="1"/>
</dbReference>
<feature type="domain" description="NodB homology" evidence="3">
    <location>
        <begin position="98"/>
        <end position="382"/>
    </location>
</feature>
<dbReference type="NCBIfam" id="TIGR03938">
    <property type="entry name" value="deacetyl_PgaB"/>
    <property type="match status" value="1"/>
</dbReference>
<dbReference type="PROSITE" id="PS51677">
    <property type="entry name" value="NODB"/>
    <property type="match status" value="1"/>
</dbReference>
<feature type="chain" id="PRO_5043811701" evidence="2">
    <location>
        <begin position="26"/>
        <end position="606"/>
    </location>
</feature>